<dbReference type="RefSeq" id="WP_153341675.1">
    <property type="nucleotide sequence ID" value="NZ_WIVE01000009.1"/>
</dbReference>
<name>A0A7X1ZEK1_9PROT</name>
<gene>
    <name evidence="2" type="ORF">GHC57_04650</name>
</gene>
<protein>
    <submittedName>
        <fullName evidence="2">Uncharacterized protein</fullName>
    </submittedName>
</protein>
<sequence>MTARPVRRRWLIGLVAVLAPVNLILFATETFPFDVLADWHRAVGLRYSGLMVVAMVGLMVAQMAAILAVVRLVAPHPAAPPTLAAPPVSAPETLWLPHHDVHARVLRLPRTGPGGAETDRSQAPRLDRGYYVSVPGGFAGMFDTAQGPVFFLDDRRIPLDDSVRCTVTPGRRRSVFRLWRGDSLDVDLSYAPPTDIDVGDAFSSAFDRDFFVWLAESHAEGRHQPAPESP</sequence>
<organism evidence="2 3">
    <name type="scientific">Roseospira navarrensis</name>
    <dbReference type="NCBI Taxonomy" id="140058"/>
    <lineage>
        <taxon>Bacteria</taxon>
        <taxon>Pseudomonadati</taxon>
        <taxon>Pseudomonadota</taxon>
        <taxon>Alphaproteobacteria</taxon>
        <taxon>Rhodospirillales</taxon>
        <taxon>Rhodospirillaceae</taxon>
        <taxon>Roseospira</taxon>
    </lineage>
</organism>
<keyword evidence="3" id="KW-1185">Reference proteome</keyword>
<keyword evidence="1" id="KW-0812">Transmembrane</keyword>
<keyword evidence="1" id="KW-0472">Membrane</keyword>
<reference evidence="2 3" key="1">
    <citation type="submission" date="2019-10" db="EMBL/GenBank/DDBJ databases">
        <title>Draft whole-genome sequence of the purple nonsulfur photosynthetic bacterium Roseospira navarrensis DSM 15114.</title>
        <authorList>
            <person name="Kyndt J.A."/>
            <person name="Meyer T.E."/>
        </authorList>
    </citation>
    <scope>NUCLEOTIDE SEQUENCE [LARGE SCALE GENOMIC DNA]</scope>
    <source>
        <strain evidence="2 3">DSM 15114</strain>
    </source>
</reference>
<dbReference type="AlphaFoldDB" id="A0A7X1ZEK1"/>
<evidence type="ECO:0000313" key="3">
    <source>
        <dbReference type="Proteomes" id="UP000434582"/>
    </source>
</evidence>
<keyword evidence="1" id="KW-1133">Transmembrane helix</keyword>
<feature type="transmembrane region" description="Helical" evidence="1">
    <location>
        <begin position="50"/>
        <end position="74"/>
    </location>
</feature>
<dbReference type="EMBL" id="WIVE01000009">
    <property type="protein sequence ID" value="MQX35805.1"/>
    <property type="molecule type" value="Genomic_DNA"/>
</dbReference>
<comment type="caution">
    <text evidence="2">The sequence shown here is derived from an EMBL/GenBank/DDBJ whole genome shotgun (WGS) entry which is preliminary data.</text>
</comment>
<dbReference type="Proteomes" id="UP000434582">
    <property type="component" value="Unassembled WGS sequence"/>
</dbReference>
<accession>A0A7X1ZEK1</accession>
<evidence type="ECO:0000313" key="2">
    <source>
        <dbReference type="EMBL" id="MQX35805.1"/>
    </source>
</evidence>
<evidence type="ECO:0000256" key="1">
    <source>
        <dbReference type="SAM" id="Phobius"/>
    </source>
</evidence>
<proteinExistence type="predicted"/>